<dbReference type="Proteomes" id="UP001243989">
    <property type="component" value="Unassembled WGS sequence"/>
</dbReference>
<evidence type="ECO:0000313" key="2">
    <source>
        <dbReference type="Proteomes" id="UP001243989"/>
    </source>
</evidence>
<protein>
    <submittedName>
        <fullName evidence="1">Uncharacterized protein</fullName>
    </submittedName>
</protein>
<sequence>MAIPMGSREDSAEEAWLLQARPPIRVSLRCPWPMEQVYVARGGSEGIGDLVERFVVLIVMVGLLTQSTLKSQSPSSLQGP</sequence>
<comment type="caution">
    <text evidence="1">The sequence shown here is derived from an EMBL/GenBank/DDBJ whole genome shotgun (WGS) entry which is preliminary data.</text>
</comment>
<accession>A0AAJ0E9N4</accession>
<dbReference type="RefSeq" id="XP_060439005.1">
    <property type="nucleotide sequence ID" value="XM_060589151.1"/>
</dbReference>
<gene>
    <name evidence="1" type="ORF">BDP81DRAFT_411088</name>
</gene>
<proteinExistence type="predicted"/>
<evidence type="ECO:0000313" key="1">
    <source>
        <dbReference type="EMBL" id="KAK1623010.1"/>
    </source>
</evidence>
<dbReference type="EMBL" id="JAHMHQ010000032">
    <property type="protein sequence ID" value="KAK1623010.1"/>
    <property type="molecule type" value="Genomic_DNA"/>
</dbReference>
<keyword evidence="2" id="KW-1185">Reference proteome</keyword>
<dbReference type="AlphaFoldDB" id="A0AAJ0E9N4"/>
<dbReference type="GeneID" id="85474013"/>
<organism evidence="1 2">
    <name type="scientific">Colletotrichum phormii</name>
    <dbReference type="NCBI Taxonomy" id="359342"/>
    <lineage>
        <taxon>Eukaryota</taxon>
        <taxon>Fungi</taxon>
        <taxon>Dikarya</taxon>
        <taxon>Ascomycota</taxon>
        <taxon>Pezizomycotina</taxon>
        <taxon>Sordariomycetes</taxon>
        <taxon>Hypocreomycetidae</taxon>
        <taxon>Glomerellales</taxon>
        <taxon>Glomerellaceae</taxon>
        <taxon>Colletotrichum</taxon>
        <taxon>Colletotrichum acutatum species complex</taxon>
    </lineage>
</organism>
<name>A0AAJ0E9N4_9PEZI</name>
<reference evidence="1" key="1">
    <citation type="submission" date="2021-06" db="EMBL/GenBank/DDBJ databases">
        <title>Comparative genomics, transcriptomics and evolutionary studies reveal genomic signatures of adaptation to plant cell wall in hemibiotrophic fungi.</title>
        <authorList>
            <consortium name="DOE Joint Genome Institute"/>
            <person name="Baroncelli R."/>
            <person name="Diaz J.F."/>
            <person name="Benocci T."/>
            <person name="Peng M."/>
            <person name="Battaglia E."/>
            <person name="Haridas S."/>
            <person name="Andreopoulos W."/>
            <person name="Labutti K."/>
            <person name="Pangilinan J."/>
            <person name="Floch G.L."/>
            <person name="Makela M.R."/>
            <person name="Henrissat B."/>
            <person name="Grigoriev I.V."/>
            <person name="Crouch J.A."/>
            <person name="De Vries R.P."/>
            <person name="Sukno S.A."/>
            <person name="Thon M.R."/>
        </authorList>
    </citation>
    <scope>NUCLEOTIDE SEQUENCE</scope>
    <source>
        <strain evidence="1">CBS 102054</strain>
    </source>
</reference>